<sequence length="91" mass="9917">MINSRSSLPILKCRTFLAGTSTISPVLGLRALRGPLSLRRKLPKPRISTLSPLLRASIMHWKNASTTNSVWVLVNPGDFSITTSTSSDLVI</sequence>
<dbReference type="AlphaFoldDB" id="A0A0F3GZW2"/>
<protein>
    <submittedName>
        <fullName evidence="1">Uncharacterized protein</fullName>
    </submittedName>
</protein>
<proteinExistence type="predicted"/>
<name>A0A0F3GZW2_9BACT</name>
<dbReference type="EMBL" id="LACI01000165">
    <property type="protein sequence ID" value="KJU87446.1"/>
    <property type="molecule type" value="Genomic_DNA"/>
</dbReference>
<evidence type="ECO:0000313" key="2">
    <source>
        <dbReference type="Proteomes" id="UP000033423"/>
    </source>
</evidence>
<accession>A0A0F3GZW2</accession>
<dbReference type="Proteomes" id="UP000033423">
    <property type="component" value="Unassembled WGS sequence"/>
</dbReference>
<organism evidence="1 2">
    <name type="scientific">Candidatus Magnetobacterium bavaricum</name>
    <dbReference type="NCBI Taxonomy" id="29290"/>
    <lineage>
        <taxon>Bacteria</taxon>
        <taxon>Pseudomonadati</taxon>
        <taxon>Nitrospirota</taxon>
        <taxon>Thermodesulfovibrionia</taxon>
        <taxon>Thermodesulfovibrionales</taxon>
        <taxon>Candidatus Magnetobacteriaceae</taxon>
        <taxon>Candidatus Magnetobacterium</taxon>
    </lineage>
</organism>
<keyword evidence="2" id="KW-1185">Reference proteome</keyword>
<evidence type="ECO:0000313" key="1">
    <source>
        <dbReference type="EMBL" id="KJU87446.1"/>
    </source>
</evidence>
<reference evidence="1 2" key="1">
    <citation type="submission" date="2015-02" db="EMBL/GenBank/DDBJ databases">
        <title>Single-cell genomics of uncultivated deep-branching MTB reveals a conserved set of magnetosome genes.</title>
        <authorList>
            <person name="Kolinko S."/>
            <person name="Richter M."/>
            <person name="Glockner F.O."/>
            <person name="Brachmann A."/>
            <person name="Schuler D."/>
        </authorList>
    </citation>
    <scope>NUCLEOTIDE SEQUENCE [LARGE SCALE GENOMIC DNA]</scope>
    <source>
        <strain evidence="1">TM-1</strain>
    </source>
</reference>
<comment type="caution">
    <text evidence="1">The sequence shown here is derived from an EMBL/GenBank/DDBJ whole genome shotgun (WGS) entry which is preliminary data.</text>
</comment>
<gene>
    <name evidence="1" type="ORF">MBAV_000360</name>
</gene>